<gene>
    <name evidence="1" type="ORF">HF882_08780</name>
</gene>
<reference evidence="1 2" key="1">
    <citation type="submission" date="2020-04" db="EMBL/GenBank/DDBJ databases">
        <authorList>
            <person name="Hitch T.C.A."/>
            <person name="Wylensek D."/>
            <person name="Clavel T."/>
        </authorList>
    </citation>
    <scope>NUCLEOTIDE SEQUENCE [LARGE SCALE GENOMIC DNA]</scope>
    <source>
        <strain evidence="1 2">COR2-253-APC-1A</strain>
    </source>
</reference>
<dbReference type="Pfam" id="PF03682">
    <property type="entry name" value="UPF0158"/>
    <property type="match status" value="1"/>
</dbReference>
<name>A0A848ATG8_9BACT</name>
<evidence type="ECO:0000313" key="1">
    <source>
        <dbReference type="EMBL" id="NMD86675.1"/>
    </source>
</evidence>
<dbReference type="RefSeq" id="WP_168962313.1">
    <property type="nucleotide sequence ID" value="NZ_DBFNGS010000483.1"/>
</dbReference>
<dbReference type="AlphaFoldDB" id="A0A848ATG8"/>
<sequence>MLKFNEIQEAYDYVAFCNPGEAAAYVGKEQGRVVLIPSEMAADDQEIQAAYREIEEGEWLQIPDKYDLGLGKELVFRFAAGRLSGPEQDKVERIFSHRGAYGNWKDFLCERGLLQEWYDFSEQAEVEALKDWLDFNQVTYEDENGNVVTPSPKEW</sequence>
<dbReference type="Proteomes" id="UP000576225">
    <property type="component" value="Unassembled WGS sequence"/>
</dbReference>
<comment type="caution">
    <text evidence="1">The sequence shown here is derived from an EMBL/GenBank/DDBJ whole genome shotgun (WGS) entry which is preliminary data.</text>
</comment>
<protein>
    <submittedName>
        <fullName evidence="1">Uncharacterized protein</fullName>
    </submittedName>
</protein>
<organism evidence="1 2">
    <name type="scientific">Victivallis vadensis</name>
    <dbReference type="NCBI Taxonomy" id="172901"/>
    <lineage>
        <taxon>Bacteria</taxon>
        <taxon>Pseudomonadati</taxon>
        <taxon>Lentisphaerota</taxon>
        <taxon>Lentisphaeria</taxon>
        <taxon>Victivallales</taxon>
        <taxon>Victivallaceae</taxon>
        <taxon>Victivallis</taxon>
    </lineage>
</organism>
<evidence type="ECO:0000313" key="2">
    <source>
        <dbReference type="Proteomes" id="UP000576225"/>
    </source>
</evidence>
<proteinExistence type="predicted"/>
<dbReference type="EMBL" id="JABAEW010000013">
    <property type="protein sequence ID" value="NMD86675.1"/>
    <property type="molecule type" value="Genomic_DNA"/>
</dbReference>
<dbReference type="InterPro" id="IPR005361">
    <property type="entry name" value="UPF0158"/>
</dbReference>
<accession>A0A848ATG8</accession>